<accession>A0A0C2T512</accession>
<proteinExistence type="predicted"/>
<gene>
    <name evidence="2" type="ORF">M378DRAFT_166599</name>
</gene>
<sequence>MPPSTPQNVDQESSHHKKQSLKSRKIDPLVTSLRKLFRGEIHSTPPSKPVTPQDTSANISLYGEIEHPDLVSQSLPSNSRAIEQSISATLQDARHFSIGGNARFVNIGQQVNNRGTYGSY</sequence>
<dbReference type="EMBL" id="KN818281">
    <property type="protein sequence ID" value="KIL61649.1"/>
    <property type="molecule type" value="Genomic_DNA"/>
</dbReference>
<name>A0A0C2T512_AMAMK</name>
<keyword evidence="3" id="KW-1185">Reference proteome</keyword>
<reference evidence="2 3" key="1">
    <citation type="submission" date="2014-04" db="EMBL/GenBank/DDBJ databases">
        <title>Evolutionary Origins and Diversification of the Mycorrhizal Mutualists.</title>
        <authorList>
            <consortium name="DOE Joint Genome Institute"/>
            <consortium name="Mycorrhizal Genomics Consortium"/>
            <person name="Kohler A."/>
            <person name="Kuo A."/>
            <person name="Nagy L.G."/>
            <person name="Floudas D."/>
            <person name="Copeland A."/>
            <person name="Barry K.W."/>
            <person name="Cichocki N."/>
            <person name="Veneault-Fourrey C."/>
            <person name="LaButti K."/>
            <person name="Lindquist E.A."/>
            <person name="Lipzen A."/>
            <person name="Lundell T."/>
            <person name="Morin E."/>
            <person name="Murat C."/>
            <person name="Riley R."/>
            <person name="Ohm R."/>
            <person name="Sun H."/>
            <person name="Tunlid A."/>
            <person name="Henrissat B."/>
            <person name="Grigoriev I.V."/>
            <person name="Hibbett D.S."/>
            <person name="Martin F."/>
        </authorList>
    </citation>
    <scope>NUCLEOTIDE SEQUENCE [LARGE SCALE GENOMIC DNA]</scope>
    <source>
        <strain evidence="2 3">Koide BX008</strain>
    </source>
</reference>
<feature type="compositionally biased region" description="Polar residues" evidence="1">
    <location>
        <begin position="1"/>
        <end position="11"/>
    </location>
</feature>
<dbReference type="AlphaFoldDB" id="A0A0C2T512"/>
<protein>
    <submittedName>
        <fullName evidence="2">Uncharacterized protein</fullName>
    </submittedName>
</protein>
<evidence type="ECO:0000256" key="1">
    <source>
        <dbReference type="SAM" id="MobiDB-lite"/>
    </source>
</evidence>
<dbReference type="HOGENOM" id="CLU_135714_0_0_1"/>
<evidence type="ECO:0000313" key="3">
    <source>
        <dbReference type="Proteomes" id="UP000054549"/>
    </source>
</evidence>
<organism evidence="2 3">
    <name type="scientific">Amanita muscaria (strain Koide BX008)</name>
    <dbReference type="NCBI Taxonomy" id="946122"/>
    <lineage>
        <taxon>Eukaryota</taxon>
        <taxon>Fungi</taxon>
        <taxon>Dikarya</taxon>
        <taxon>Basidiomycota</taxon>
        <taxon>Agaricomycotina</taxon>
        <taxon>Agaricomycetes</taxon>
        <taxon>Agaricomycetidae</taxon>
        <taxon>Agaricales</taxon>
        <taxon>Pluteineae</taxon>
        <taxon>Amanitaceae</taxon>
        <taxon>Amanita</taxon>
    </lineage>
</organism>
<evidence type="ECO:0000313" key="2">
    <source>
        <dbReference type="EMBL" id="KIL61649.1"/>
    </source>
</evidence>
<dbReference type="Proteomes" id="UP000054549">
    <property type="component" value="Unassembled WGS sequence"/>
</dbReference>
<dbReference type="InParanoid" id="A0A0C2T512"/>
<feature type="region of interest" description="Disordered" evidence="1">
    <location>
        <begin position="1"/>
        <end position="26"/>
    </location>
</feature>